<evidence type="ECO:0000256" key="3">
    <source>
        <dbReference type="ARBA" id="ARBA00022806"/>
    </source>
</evidence>
<dbReference type="Gene3D" id="3.40.50.300">
    <property type="entry name" value="P-loop containing nucleotide triphosphate hydrolases"/>
    <property type="match status" value="2"/>
</dbReference>
<dbReference type="InterPro" id="IPR003593">
    <property type="entry name" value="AAA+_ATPase"/>
</dbReference>
<gene>
    <name evidence="8" type="primary">hrpA</name>
    <name evidence="8" type="ORF">GCM10022381_33140</name>
</gene>
<dbReference type="EMBL" id="BAABCN010000012">
    <property type="protein sequence ID" value="GAA3888631.1"/>
    <property type="molecule type" value="Genomic_DNA"/>
</dbReference>
<dbReference type="InterPro" id="IPR001650">
    <property type="entry name" value="Helicase_C-like"/>
</dbReference>
<feature type="domain" description="Helicase ATP-binding" evidence="6">
    <location>
        <begin position="22"/>
        <end position="182"/>
    </location>
</feature>
<dbReference type="InterPro" id="IPR010222">
    <property type="entry name" value="RNA_helicase_HrpA"/>
</dbReference>
<dbReference type="SMART" id="SM00382">
    <property type="entry name" value="AAA"/>
    <property type="match status" value="1"/>
</dbReference>
<dbReference type="Pfam" id="PF21010">
    <property type="entry name" value="HA2_C"/>
    <property type="match status" value="1"/>
</dbReference>
<dbReference type="SUPFAM" id="SSF52540">
    <property type="entry name" value="P-loop containing nucleoside triphosphate hydrolases"/>
    <property type="match status" value="1"/>
</dbReference>
<dbReference type="Pfam" id="PF00271">
    <property type="entry name" value="Helicase_C"/>
    <property type="match status" value="1"/>
</dbReference>
<dbReference type="RefSeq" id="WP_425562264.1">
    <property type="nucleotide sequence ID" value="NZ_BAABCN010000012.1"/>
</dbReference>
<sequence>MIPVQITFPPELPVSQRKDDIGRAIRDNQVVIVAGATGSGKTTQLPKICMEIGRESIGHTQPRRLAARTIAERIAEELGQEVGELVGYQVRFTDKVGANTKIKLMTDGILLNEMHRDKLLRKYDTIIIDEAHERSLNIDFLLGYLRQLLPKRPDLKLIITSATIDPQSFAEHFADADGNPAPIVEVSGRTYPVEIRYRPLVAEAVLDDDDSATDGATTDAAPAVDRDYIEGISAALDELERESNGDVLVFLSGENEIRDAADALQGKYASSSRTSPTEVLPLYGRLSSAEQHRVFQPSTVAGVRRRIVLATNVAETSLTVPGIRYVIDAGTARISRYSVRSKVQRLPIEAISQASANQRSGRSGRTSDGIAIRLYSEEDFNRRPEFTEPEVLRTNLAAVILQMISLGLGDIAAFPFLTPPDSRGIKDGLDLLTELGAVEPPAKARGPKTGNAAIDNATSTTSKLTRVGHQLAKLPIDPRFGRMVVESKTQGTSREVLAIVAGLTIQDPRERPLERRQQADEHHAKFNDPTSDFLTLLNLWNYLEDKQRELGSSAFRRLCKTEYLNYLRVREWQDVYRQLRQLAKPLGLHLGDPSVNPDGIHRSLLAGLLSHLGLKDTAKKDYVGARQQRFVLFPGSALAKKQPAAVMSAELVETSRLFARMNAAIDLAWAEPLAGDLVKRNYSEPHWEKKQGAVVAYERVTLYGVPIIQKRRIQFSRVDPVYARDLFIREALVEGEWDLDRVDRRLSAFDRENKKLRAELAELEERTRRRDILFDDEAVFEFYDKRIPADVCSTRTFEAWWRTARQETPDLLTMTAQTLVAEDTPEIDESLFPPVWQQDDQRFALSYRFEPGSADDGVTVQVPLALLARLSPAGFDGQVPGFRVDLITALIKSLPKAIRRNVVPAADWAARLNKELPSSVDSVVEPVETPFTELLAAQIKRLTHVPVTASDFDLSRIPQHLQMTFRVVDERGRTVDSGKDLRELQRRLGGKARESVAAASVAAAPNAIEKSGLTAWSFGELPRFIDTKQGGNTIRAYPTLIDEGDSVAIRLMSTEAEQARTLPSGVRRLLLLATPSPVAYVQQHLTGTEKMSLATSPYRSTPALFDDCLSAAVNDVLYRIRPDGQVFMKAEFDTIRDRVSGVVMDTMFETVGLVARILAASRAAEKALKASTSMALLAPLGDARAQLDGLIYPGFVSAIGLTQLRHLPRYLGGITARIQKLLDNPGRDRVWMNEVQTALAKFTDAGGTIPLAPDAPANLVRARWMIEELRISLFAQELKAAESVSLQRIQKALAG</sequence>
<dbReference type="NCBIfam" id="NF008348">
    <property type="entry name" value="PRK11131.1"/>
    <property type="match status" value="1"/>
</dbReference>
<evidence type="ECO:0000313" key="9">
    <source>
        <dbReference type="Proteomes" id="UP001501803"/>
    </source>
</evidence>
<dbReference type="PANTHER" id="PTHR18934:SF99">
    <property type="entry name" value="ATP-DEPENDENT RNA HELICASE DHX37-RELATED"/>
    <property type="match status" value="1"/>
</dbReference>
<keyword evidence="5" id="KW-0175">Coiled coil</keyword>
<dbReference type="GO" id="GO:0004386">
    <property type="term" value="F:helicase activity"/>
    <property type="evidence" value="ECO:0007669"/>
    <property type="project" value="UniProtKB-KW"/>
</dbReference>
<reference evidence="9" key="1">
    <citation type="journal article" date="2019" name="Int. J. Syst. Evol. Microbiol.">
        <title>The Global Catalogue of Microorganisms (GCM) 10K type strain sequencing project: providing services to taxonomists for standard genome sequencing and annotation.</title>
        <authorList>
            <consortium name="The Broad Institute Genomics Platform"/>
            <consortium name="The Broad Institute Genome Sequencing Center for Infectious Disease"/>
            <person name="Wu L."/>
            <person name="Ma J."/>
        </authorList>
    </citation>
    <scope>NUCLEOTIDE SEQUENCE [LARGE SCALE GENOMIC DNA]</scope>
    <source>
        <strain evidence="9">JCM 17021</strain>
    </source>
</reference>
<evidence type="ECO:0000259" key="7">
    <source>
        <dbReference type="PROSITE" id="PS51194"/>
    </source>
</evidence>
<dbReference type="Pfam" id="PF00270">
    <property type="entry name" value="DEAD"/>
    <property type="match status" value="1"/>
</dbReference>
<accession>A0ABP7KZ56</accession>
<keyword evidence="2" id="KW-0378">Hydrolase</keyword>
<dbReference type="CDD" id="cd18791">
    <property type="entry name" value="SF2_C_RHA"/>
    <property type="match status" value="1"/>
</dbReference>
<evidence type="ECO:0000256" key="4">
    <source>
        <dbReference type="ARBA" id="ARBA00022840"/>
    </source>
</evidence>
<keyword evidence="1" id="KW-0547">Nucleotide-binding</keyword>
<dbReference type="SMART" id="SM00487">
    <property type="entry name" value="DEXDc"/>
    <property type="match status" value="1"/>
</dbReference>
<dbReference type="InterPro" id="IPR011545">
    <property type="entry name" value="DEAD/DEAH_box_helicase_dom"/>
</dbReference>
<dbReference type="PROSITE" id="PS51194">
    <property type="entry name" value="HELICASE_CTER"/>
    <property type="match status" value="1"/>
</dbReference>
<evidence type="ECO:0000313" key="8">
    <source>
        <dbReference type="EMBL" id="GAA3888631.1"/>
    </source>
</evidence>
<feature type="coiled-coil region" evidence="5">
    <location>
        <begin position="739"/>
        <end position="766"/>
    </location>
</feature>
<evidence type="ECO:0000256" key="2">
    <source>
        <dbReference type="ARBA" id="ARBA00022801"/>
    </source>
</evidence>
<dbReference type="InterPro" id="IPR011709">
    <property type="entry name" value="DEAD-box_helicase_OB_fold"/>
</dbReference>
<dbReference type="Pfam" id="PF11898">
    <property type="entry name" value="DUF3418"/>
    <property type="match status" value="1"/>
</dbReference>
<dbReference type="InterPro" id="IPR014001">
    <property type="entry name" value="Helicase_ATP-bd"/>
</dbReference>
<feature type="domain" description="Helicase C-terminal" evidence="7">
    <location>
        <begin position="231"/>
        <end position="407"/>
    </location>
</feature>
<dbReference type="InterPro" id="IPR027417">
    <property type="entry name" value="P-loop_NTPase"/>
</dbReference>
<keyword evidence="4" id="KW-0067">ATP-binding</keyword>
<dbReference type="PROSITE" id="PS51192">
    <property type="entry name" value="HELICASE_ATP_BIND_1"/>
    <property type="match status" value="1"/>
</dbReference>
<dbReference type="Pfam" id="PF07717">
    <property type="entry name" value="OB_NTP_bind"/>
    <property type="match status" value="1"/>
</dbReference>
<keyword evidence="9" id="KW-1185">Reference proteome</keyword>
<proteinExistence type="predicted"/>
<dbReference type="InterPro" id="IPR024590">
    <property type="entry name" value="HrpA_C"/>
</dbReference>
<dbReference type="InterPro" id="IPR007502">
    <property type="entry name" value="Helicase-assoc_dom"/>
</dbReference>
<comment type="caution">
    <text evidence="8">The sequence shown here is derived from an EMBL/GenBank/DDBJ whole genome shotgun (WGS) entry which is preliminary data.</text>
</comment>
<dbReference type="NCBIfam" id="TIGR01967">
    <property type="entry name" value="DEAH_box_HrpA"/>
    <property type="match status" value="1"/>
</dbReference>
<dbReference type="Proteomes" id="UP001501803">
    <property type="component" value="Unassembled WGS sequence"/>
</dbReference>
<protein>
    <submittedName>
        <fullName evidence="8">ATP-dependent RNA helicase HrpA</fullName>
    </submittedName>
</protein>
<organism evidence="8 9">
    <name type="scientific">Leifsonia kafniensis</name>
    <dbReference type="NCBI Taxonomy" id="475957"/>
    <lineage>
        <taxon>Bacteria</taxon>
        <taxon>Bacillati</taxon>
        <taxon>Actinomycetota</taxon>
        <taxon>Actinomycetes</taxon>
        <taxon>Micrococcales</taxon>
        <taxon>Microbacteriaceae</taxon>
        <taxon>Leifsonia</taxon>
    </lineage>
</organism>
<name>A0ABP7KZ56_9MICO</name>
<dbReference type="Gene3D" id="1.20.120.1080">
    <property type="match status" value="1"/>
</dbReference>
<dbReference type="PANTHER" id="PTHR18934">
    <property type="entry name" value="ATP-DEPENDENT RNA HELICASE"/>
    <property type="match status" value="1"/>
</dbReference>
<evidence type="ECO:0000256" key="1">
    <source>
        <dbReference type="ARBA" id="ARBA00022741"/>
    </source>
</evidence>
<evidence type="ECO:0000259" key="6">
    <source>
        <dbReference type="PROSITE" id="PS51192"/>
    </source>
</evidence>
<dbReference type="SMART" id="SM00847">
    <property type="entry name" value="HA2"/>
    <property type="match status" value="1"/>
</dbReference>
<keyword evidence="3 8" id="KW-0347">Helicase</keyword>
<dbReference type="SMART" id="SM00490">
    <property type="entry name" value="HELICc"/>
    <property type="match status" value="1"/>
</dbReference>
<evidence type="ECO:0000256" key="5">
    <source>
        <dbReference type="SAM" id="Coils"/>
    </source>
</evidence>